<gene>
    <name evidence="1" type="ORF">HZY91_04115</name>
</gene>
<reference evidence="1 2" key="1">
    <citation type="submission" date="2020-07" db="EMBL/GenBank/DDBJ databases">
        <title>Facklamia lactis sp. nov., isolated from raw milk.</title>
        <authorList>
            <person name="Doll E.V."/>
            <person name="Huptas C."/>
            <person name="Staib L."/>
            <person name="Wenning M."/>
            <person name="Scherer S."/>
        </authorList>
    </citation>
    <scope>NUCLEOTIDE SEQUENCE [LARGE SCALE GENOMIC DNA]</scope>
    <source>
        <strain evidence="1 2">DSM 111018</strain>
    </source>
</reference>
<protein>
    <submittedName>
        <fullName evidence="1">Uncharacterized protein</fullName>
    </submittedName>
</protein>
<sequence length="59" mass="6733">MHLPKVAEKARPPRMFIVDFPLGLTFGEAGDTEMHWKVMDQFLAFAVDGGPEEVRKFQL</sequence>
<name>A0ABS0LPJ8_9LACT</name>
<accession>A0ABS0LPJ8</accession>
<evidence type="ECO:0000313" key="2">
    <source>
        <dbReference type="Proteomes" id="UP000721415"/>
    </source>
</evidence>
<organism evidence="1 2">
    <name type="scientific">Facklamia lactis</name>
    <dbReference type="NCBI Taxonomy" id="2749967"/>
    <lineage>
        <taxon>Bacteria</taxon>
        <taxon>Bacillati</taxon>
        <taxon>Bacillota</taxon>
        <taxon>Bacilli</taxon>
        <taxon>Lactobacillales</taxon>
        <taxon>Aerococcaceae</taxon>
        <taxon>Facklamia</taxon>
    </lineage>
</organism>
<keyword evidence="2" id="KW-1185">Reference proteome</keyword>
<proteinExistence type="predicted"/>
<dbReference type="Proteomes" id="UP000721415">
    <property type="component" value="Unassembled WGS sequence"/>
</dbReference>
<evidence type="ECO:0000313" key="1">
    <source>
        <dbReference type="EMBL" id="MBG9986076.1"/>
    </source>
</evidence>
<comment type="caution">
    <text evidence="1">The sequence shown here is derived from an EMBL/GenBank/DDBJ whole genome shotgun (WGS) entry which is preliminary data.</text>
</comment>
<dbReference type="EMBL" id="JACBXQ010000002">
    <property type="protein sequence ID" value="MBG9986076.1"/>
    <property type="molecule type" value="Genomic_DNA"/>
</dbReference>